<dbReference type="AlphaFoldDB" id="A0A5C0XMQ4"/>
<name>A0A5C0XMQ4_PYRFU</name>
<evidence type="ECO:0000313" key="3">
    <source>
        <dbReference type="Proteomes" id="UP000324354"/>
    </source>
</evidence>
<gene>
    <name evidence="2" type="ORF">PFDSM3638_01125</name>
</gene>
<dbReference type="GeneID" id="41712028"/>
<keyword evidence="1" id="KW-1133">Transmembrane helix</keyword>
<evidence type="ECO:0000256" key="1">
    <source>
        <dbReference type="SAM" id="Phobius"/>
    </source>
</evidence>
<accession>A0A5C0XMQ4</accession>
<feature type="transmembrane region" description="Helical" evidence="1">
    <location>
        <begin position="179"/>
        <end position="196"/>
    </location>
</feature>
<dbReference type="OrthoDB" id="46118at2157"/>
<dbReference type="Proteomes" id="UP000324354">
    <property type="component" value="Chromosome"/>
</dbReference>
<keyword evidence="1" id="KW-0812">Transmembrane</keyword>
<sequence>MKKFLIPPISPIILLVLALLMPIIFLMFAESVRIAFLKLGIPASVAYLLFISSLFGSFINIPIAEIKSYVPTIKVSEVTFFGIRYVVPYLDISEDITVVAVNLGGCLIPLSVSLYILLTIMKTVGIQGVLRAIIAVVVASLVINSVSRPVKGLGIAVPTFVPPLVAILLALILDTNKPAIAYISGTLGTLIGADLMNWRKLKNIGAQMVSIGGAGTFDGIYLSGLFAVLLV</sequence>
<feature type="transmembrane region" description="Helical" evidence="1">
    <location>
        <begin position="12"/>
        <end position="29"/>
    </location>
</feature>
<protein>
    <submittedName>
        <fullName evidence="2">DUF1614 domain-containing protein</fullName>
    </submittedName>
</protein>
<dbReference type="RefSeq" id="WP_011011352.1">
    <property type="nucleotide sequence ID" value="NC_003413.1"/>
</dbReference>
<dbReference type="InterPro" id="IPR011672">
    <property type="entry name" value="DUF1614"/>
</dbReference>
<feature type="transmembrane region" description="Helical" evidence="1">
    <location>
        <begin position="124"/>
        <end position="143"/>
    </location>
</feature>
<dbReference type="Pfam" id="PF07758">
    <property type="entry name" value="DUF1614"/>
    <property type="match status" value="1"/>
</dbReference>
<feature type="transmembrane region" description="Helical" evidence="1">
    <location>
        <begin position="99"/>
        <end position="118"/>
    </location>
</feature>
<proteinExistence type="predicted"/>
<feature type="transmembrane region" description="Helical" evidence="1">
    <location>
        <begin position="155"/>
        <end position="173"/>
    </location>
</feature>
<feature type="transmembrane region" description="Helical" evidence="1">
    <location>
        <begin position="208"/>
        <end position="230"/>
    </location>
</feature>
<evidence type="ECO:0000313" key="2">
    <source>
        <dbReference type="EMBL" id="QEK77959.1"/>
    </source>
</evidence>
<organism evidence="2 3">
    <name type="scientific">Pyrococcus furiosus (strain ATCC 43587 / DSM 3638 / JCM 8422 / Vc1)</name>
    <dbReference type="NCBI Taxonomy" id="186497"/>
    <lineage>
        <taxon>Archaea</taxon>
        <taxon>Methanobacteriati</taxon>
        <taxon>Methanobacteriota</taxon>
        <taxon>Thermococci</taxon>
        <taxon>Thermococcales</taxon>
        <taxon>Thermococcaceae</taxon>
        <taxon>Pyrococcus</taxon>
    </lineage>
</organism>
<reference evidence="2 3" key="1">
    <citation type="submission" date="2017-08" db="EMBL/GenBank/DDBJ databases">
        <title>Resequencing and Reannotation of the genome of Pyrococcus furiosus type strain DSM3638.</title>
        <authorList>
            <person name="Reichelt R.M."/>
            <person name="Bunk B."/>
        </authorList>
    </citation>
    <scope>NUCLEOTIDE SEQUENCE [LARGE SCALE GENOMIC DNA]</scope>
    <source>
        <strain evidence="2 3">DSM 3638</strain>
    </source>
</reference>
<keyword evidence="1" id="KW-0472">Membrane</keyword>
<dbReference type="EMBL" id="CP023154">
    <property type="protein sequence ID" value="QEK77959.1"/>
    <property type="molecule type" value="Genomic_DNA"/>
</dbReference>
<feature type="transmembrane region" description="Helical" evidence="1">
    <location>
        <begin position="41"/>
        <end position="63"/>
    </location>
</feature>
<dbReference type="GeneID" id="13302032"/>